<evidence type="ECO:0000313" key="2">
    <source>
        <dbReference type="EMBL" id="MFC0251063.1"/>
    </source>
</evidence>
<dbReference type="CDD" id="cd04186">
    <property type="entry name" value="GT_2_like_c"/>
    <property type="match status" value="1"/>
</dbReference>
<name>A0ABV6FC12_9BURK</name>
<dbReference type="InterPro" id="IPR001173">
    <property type="entry name" value="Glyco_trans_2-like"/>
</dbReference>
<reference evidence="2 3" key="1">
    <citation type="submission" date="2024-09" db="EMBL/GenBank/DDBJ databases">
        <authorList>
            <person name="Sun Q."/>
            <person name="Mori K."/>
        </authorList>
    </citation>
    <scope>NUCLEOTIDE SEQUENCE [LARGE SCALE GENOMIC DNA]</scope>
    <source>
        <strain evidence="2 3">CCM 7792</strain>
    </source>
</reference>
<keyword evidence="2" id="KW-0328">Glycosyltransferase</keyword>
<gene>
    <name evidence="2" type="ORF">ACFFJK_04095</name>
</gene>
<dbReference type="PANTHER" id="PTHR43179:SF10">
    <property type="entry name" value="GLYCOSYL TRANSFERASE"/>
    <property type="match status" value="1"/>
</dbReference>
<dbReference type="PANTHER" id="PTHR43179">
    <property type="entry name" value="RHAMNOSYLTRANSFERASE WBBL"/>
    <property type="match status" value="1"/>
</dbReference>
<dbReference type="InterPro" id="IPR029044">
    <property type="entry name" value="Nucleotide-diphossugar_trans"/>
</dbReference>
<dbReference type="Pfam" id="PF00535">
    <property type="entry name" value="Glycos_transf_2"/>
    <property type="match status" value="1"/>
</dbReference>
<accession>A0ABV6FC12</accession>
<proteinExistence type="predicted"/>
<keyword evidence="2" id="KW-0808">Transferase</keyword>
<sequence length="293" mass="33256">MSPEPVLASCSVVAYANAPEQIERLLRAVAGSWPRLLVYLVENSPSDSLRSLAPRFEALYWHQPDNPGFGRAHNRAMRAAMEAGSRYHFVLNPDIHFAPDTFPRLLGYMESHPDVAVLAPRICFPDGRLQPLCKLLPAPVGLAVRRFLPWLHRRAGSQRDYEMHASGYDRIMDVPVLSGCFMLIRTDALARAGLFDERFFLYFEDVDLSRRLARVGRTVFYPHVTVVHEYGRGSYHDWRLLCHHTVSAVRYFNKWGWWFDDERERINAAALGALPSAKDGAEVGSASRNPPIP</sequence>
<dbReference type="GO" id="GO:0016757">
    <property type="term" value="F:glycosyltransferase activity"/>
    <property type="evidence" value="ECO:0007669"/>
    <property type="project" value="UniProtKB-KW"/>
</dbReference>
<feature type="domain" description="Glycosyltransferase 2-like" evidence="1">
    <location>
        <begin position="12"/>
        <end position="145"/>
    </location>
</feature>
<evidence type="ECO:0000313" key="3">
    <source>
        <dbReference type="Proteomes" id="UP001589773"/>
    </source>
</evidence>
<comment type="caution">
    <text evidence="2">The sequence shown here is derived from an EMBL/GenBank/DDBJ whole genome shotgun (WGS) entry which is preliminary data.</text>
</comment>
<evidence type="ECO:0000259" key="1">
    <source>
        <dbReference type="Pfam" id="PF00535"/>
    </source>
</evidence>
<dbReference type="EC" id="2.4.-.-" evidence="2"/>
<dbReference type="Gene3D" id="3.90.550.10">
    <property type="entry name" value="Spore Coat Polysaccharide Biosynthesis Protein SpsA, Chain A"/>
    <property type="match status" value="1"/>
</dbReference>
<dbReference type="RefSeq" id="WP_379677844.1">
    <property type="nucleotide sequence ID" value="NZ_JBHLWP010000004.1"/>
</dbReference>
<dbReference type="EMBL" id="JBHLWP010000004">
    <property type="protein sequence ID" value="MFC0251063.1"/>
    <property type="molecule type" value="Genomic_DNA"/>
</dbReference>
<keyword evidence="3" id="KW-1185">Reference proteome</keyword>
<protein>
    <submittedName>
        <fullName evidence="2">Glycosyltransferase family 2 protein</fullName>
        <ecNumber evidence="2">2.4.-.-</ecNumber>
    </submittedName>
</protein>
<dbReference type="SUPFAM" id="SSF53448">
    <property type="entry name" value="Nucleotide-diphospho-sugar transferases"/>
    <property type="match status" value="1"/>
</dbReference>
<dbReference type="Proteomes" id="UP001589773">
    <property type="component" value="Unassembled WGS sequence"/>
</dbReference>
<organism evidence="2 3">
    <name type="scientific">Massilia consociata</name>
    <dbReference type="NCBI Taxonomy" id="760117"/>
    <lineage>
        <taxon>Bacteria</taxon>
        <taxon>Pseudomonadati</taxon>
        <taxon>Pseudomonadota</taxon>
        <taxon>Betaproteobacteria</taxon>
        <taxon>Burkholderiales</taxon>
        <taxon>Oxalobacteraceae</taxon>
        <taxon>Telluria group</taxon>
        <taxon>Massilia</taxon>
    </lineage>
</organism>